<evidence type="ECO:0000256" key="3">
    <source>
        <dbReference type="ARBA" id="ARBA00022692"/>
    </source>
</evidence>
<sequence length="342" mass="39198">MDRFRSSTRSQENGVYRYSSNRNVNTKTKIKDCCRKTVAFMCSQIGVIGLIVGYTLIGATGFMKIELKGTDSNYINALKLRKEYSNKLWEVANTNNIFNKTAFVSASNEVLQNYQTELVGLVKDHNYDGRSINNTWTFPAALMFSLSVITMIGYGNIAPKTVWGKICTVVYAVFGIPLYVLYLVNVGKGLASLLKWIYVWFVNCSTPPDENKHHKRIIVPSTACLWVISGYILFGTMMFAHWEKWPLLDSCYFCITSLCKLGFGDLIPGNISTKTGNQLRLVMNYFYMFFGQGLVAMCYHLMSEEVRIKVSEMTEDFYECLRDSQTKVNSCFHRRKVVRYYK</sequence>
<dbReference type="InterPro" id="IPR013099">
    <property type="entry name" value="K_chnl_dom"/>
</dbReference>
<dbReference type="Pfam" id="PF07885">
    <property type="entry name" value="Ion_trans_2"/>
    <property type="match status" value="2"/>
</dbReference>
<comment type="subcellular location">
    <subcellularLocation>
        <location evidence="1">Membrane</location>
        <topology evidence="1">Multi-pass membrane protein</topology>
    </subcellularLocation>
</comment>
<keyword evidence="5 8" id="KW-0406">Ion transport</keyword>
<evidence type="ECO:0000256" key="9">
    <source>
        <dbReference type="SAM" id="Phobius"/>
    </source>
</evidence>
<feature type="transmembrane region" description="Helical" evidence="9">
    <location>
        <begin position="136"/>
        <end position="155"/>
    </location>
</feature>
<feature type="transmembrane region" description="Helical" evidence="9">
    <location>
        <begin position="162"/>
        <end position="183"/>
    </location>
</feature>
<evidence type="ECO:0000256" key="7">
    <source>
        <dbReference type="ARBA" id="ARBA00023303"/>
    </source>
</evidence>
<dbReference type="GO" id="GO:0034220">
    <property type="term" value="P:monoatomic ion transmembrane transport"/>
    <property type="evidence" value="ECO:0007669"/>
    <property type="project" value="UniProtKB-KW"/>
</dbReference>
<feature type="domain" description="Potassium channel" evidence="10">
    <location>
        <begin position="134"/>
        <end position="188"/>
    </location>
</feature>
<evidence type="ECO:0000313" key="11">
    <source>
        <dbReference type="EMBL" id="KAL3278772.1"/>
    </source>
</evidence>
<keyword evidence="6 9" id="KW-0472">Membrane</keyword>
<evidence type="ECO:0000313" key="12">
    <source>
        <dbReference type="Proteomes" id="UP001516400"/>
    </source>
</evidence>
<dbReference type="SUPFAM" id="SSF81324">
    <property type="entry name" value="Voltage-gated potassium channels"/>
    <property type="match status" value="2"/>
</dbReference>
<feature type="domain" description="Potassium channel" evidence="10">
    <location>
        <begin position="227"/>
        <end position="304"/>
    </location>
</feature>
<reference evidence="11 12" key="1">
    <citation type="journal article" date="2021" name="BMC Biol.">
        <title>Horizontally acquired antibacterial genes associated with adaptive radiation of ladybird beetles.</title>
        <authorList>
            <person name="Li H.S."/>
            <person name="Tang X.F."/>
            <person name="Huang Y.H."/>
            <person name="Xu Z.Y."/>
            <person name="Chen M.L."/>
            <person name="Du X.Y."/>
            <person name="Qiu B.Y."/>
            <person name="Chen P.T."/>
            <person name="Zhang W."/>
            <person name="Slipinski A."/>
            <person name="Escalona H.E."/>
            <person name="Waterhouse R.M."/>
            <person name="Zwick A."/>
            <person name="Pang H."/>
        </authorList>
    </citation>
    <scope>NUCLEOTIDE SEQUENCE [LARGE SCALE GENOMIC DNA]</scope>
    <source>
        <strain evidence="11">SYSU2018</strain>
    </source>
</reference>
<evidence type="ECO:0000259" key="10">
    <source>
        <dbReference type="Pfam" id="PF07885"/>
    </source>
</evidence>
<feature type="transmembrane region" description="Helical" evidence="9">
    <location>
        <begin position="217"/>
        <end position="240"/>
    </location>
</feature>
<dbReference type="Proteomes" id="UP001516400">
    <property type="component" value="Unassembled WGS sequence"/>
</dbReference>
<dbReference type="InterPro" id="IPR003280">
    <property type="entry name" value="2pore_dom_K_chnl"/>
</dbReference>
<proteinExistence type="inferred from homology"/>
<name>A0ABD2NK26_9CUCU</name>
<evidence type="ECO:0000256" key="4">
    <source>
        <dbReference type="ARBA" id="ARBA00022989"/>
    </source>
</evidence>
<keyword evidence="2 8" id="KW-0813">Transport</keyword>
<feature type="transmembrane region" description="Helical" evidence="9">
    <location>
        <begin position="37"/>
        <end position="57"/>
    </location>
</feature>
<evidence type="ECO:0000256" key="5">
    <source>
        <dbReference type="ARBA" id="ARBA00023065"/>
    </source>
</evidence>
<dbReference type="AlphaFoldDB" id="A0ABD2NK26"/>
<evidence type="ECO:0000256" key="1">
    <source>
        <dbReference type="ARBA" id="ARBA00004141"/>
    </source>
</evidence>
<keyword evidence="7 8" id="KW-0407">Ion channel</keyword>
<dbReference type="EMBL" id="JABFTP020000124">
    <property type="protein sequence ID" value="KAL3278772.1"/>
    <property type="molecule type" value="Genomic_DNA"/>
</dbReference>
<organism evidence="11 12">
    <name type="scientific">Cryptolaemus montrouzieri</name>
    <dbReference type="NCBI Taxonomy" id="559131"/>
    <lineage>
        <taxon>Eukaryota</taxon>
        <taxon>Metazoa</taxon>
        <taxon>Ecdysozoa</taxon>
        <taxon>Arthropoda</taxon>
        <taxon>Hexapoda</taxon>
        <taxon>Insecta</taxon>
        <taxon>Pterygota</taxon>
        <taxon>Neoptera</taxon>
        <taxon>Endopterygota</taxon>
        <taxon>Coleoptera</taxon>
        <taxon>Polyphaga</taxon>
        <taxon>Cucujiformia</taxon>
        <taxon>Coccinelloidea</taxon>
        <taxon>Coccinellidae</taxon>
        <taxon>Scymninae</taxon>
        <taxon>Scymnini</taxon>
        <taxon>Cryptolaemus</taxon>
    </lineage>
</organism>
<dbReference type="PRINTS" id="PR01333">
    <property type="entry name" value="2POREKCHANEL"/>
</dbReference>
<dbReference type="GO" id="GO:0016020">
    <property type="term" value="C:membrane"/>
    <property type="evidence" value="ECO:0007669"/>
    <property type="project" value="UniProtKB-SubCell"/>
</dbReference>
<keyword evidence="12" id="KW-1185">Reference proteome</keyword>
<feature type="transmembrane region" description="Helical" evidence="9">
    <location>
        <begin position="285"/>
        <end position="302"/>
    </location>
</feature>
<accession>A0ABD2NK26</accession>
<keyword evidence="3 8" id="KW-0812">Transmembrane</keyword>
<evidence type="ECO:0000256" key="2">
    <source>
        <dbReference type="ARBA" id="ARBA00022448"/>
    </source>
</evidence>
<dbReference type="PANTHER" id="PTHR11003">
    <property type="entry name" value="POTASSIUM CHANNEL, SUBFAMILY K"/>
    <property type="match status" value="1"/>
</dbReference>
<comment type="caution">
    <text evidence="11">The sequence shown here is derived from an EMBL/GenBank/DDBJ whole genome shotgun (WGS) entry which is preliminary data.</text>
</comment>
<dbReference type="Gene3D" id="1.10.287.70">
    <property type="match status" value="1"/>
</dbReference>
<comment type="similarity">
    <text evidence="8">Belongs to the two pore domain potassium channel (TC 1.A.1.8) family.</text>
</comment>
<evidence type="ECO:0000256" key="6">
    <source>
        <dbReference type="ARBA" id="ARBA00023136"/>
    </source>
</evidence>
<gene>
    <name evidence="11" type="ORF">HHI36_016298</name>
</gene>
<protein>
    <recommendedName>
        <fullName evidence="10">Potassium channel domain-containing protein</fullName>
    </recommendedName>
</protein>
<dbReference type="PANTHER" id="PTHR11003:SF87">
    <property type="entry name" value="POTASSIUM CHANNEL DOMAIN-CONTAINING PROTEIN"/>
    <property type="match status" value="1"/>
</dbReference>
<evidence type="ECO:0000256" key="8">
    <source>
        <dbReference type="RuleBase" id="RU003857"/>
    </source>
</evidence>
<keyword evidence="4 9" id="KW-1133">Transmembrane helix</keyword>